<dbReference type="EMBL" id="SPNV01000003">
    <property type="protein sequence ID" value="KAF5867072.1"/>
    <property type="molecule type" value="Genomic_DNA"/>
</dbReference>
<proteinExistence type="predicted"/>
<accession>A0A8H6AGF1</accession>
<evidence type="ECO:0000313" key="1">
    <source>
        <dbReference type="EMBL" id="KAF5867072.1"/>
    </source>
</evidence>
<organism evidence="1 2">
    <name type="scientific">Petromyces alliaceus</name>
    <name type="common">Aspergillus alliaceus</name>
    <dbReference type="NCBI Taxonomy" id="209559"/>
    <lineage>
        <taxon>Eukaryota</taxon>
        <taxon>Fungi</taxon>
        <taxon>Dikarya</taxon>
        <taxon>Ascomycota</taxon>
        <taxon>Pezizomycotina</taxon>
        <taxon>Eurotiomycetes</taxon>
        <taxon>Eurotiomycetidae</taxon>
        <taxon>Eurotiales</taxon>
        <taxon>Aspergillaceae</taxon>
        <taxon>Aspergillus</taxon>
        <taxon>Aspergillus subgen. Circumdati</taxon>
    </lineage>
</organism>
<reference evidence="1 2" key="1">
    <citation type="submission" date="2019-04" db="EMBL/GenBank/DDBJ databases">
        <title>Aspergillus burnettii sp. nov., novel species from soil in southeast Queensland.</title>
        <authorList>
            <person name="Gilchrist C.L.M."/>
            <person name="Pitt J.I."/>
            <person name="Lange L."/>
            <person name="Lacey H.J."/>
            <person name="Vuong D."/>
            <person name="Midgley D.J."/>
            <person name="Greenfield P."/>
            <person name="Bradbury M."/>
            <person name="Lacey E."/>
            <person name="Busk P.K."/>
            <person name="Pilgaard B."/>
            <person name="Chooi Y.H."/>
            <person name="Piggott A.M."/>
        </authorList>
    </citation>
    <scope>NUCLEOTIDE SEQUENCE [LARGE SCALE GENOMIC DNA]</scope>
    <source>
        <strain evidence="1 2">FRR 5400</strain>
    </source>
</reference>
<comment type="caution">
    <text evidence="1">The sequence shown here is derived from an EMBL/GenBank/DDBJ whole genome shotgun (WGS) entry which is preliminary data.</text>
</comment>
<dbReference type="AlphaFoldDB" id="A0A8H6AGF1"/>
<evidence type="ECO:0000313" key="2">
    <source>
        <dbReference type="Proteomes" id="UP000541154"/>
    </source>
</evidence>
<sequence length="128" mass="14805">MLQEAFNQKTEITTKALEFFTLKHALPNFTRFEKFIFRFEQSLYSHEAPTCYWDVRETLHRHLETAFMPTYLKALGLLIAIRSLELSLRGTDIGQPELELIGPVLEKMEGAESLRVPGLPCYRGSDRV</sequence>
<keyword evidence="2" id="KW-1185">Reference proteome</keyword>
<protein>
    <submittedName>
        <fullName evidence="1">Uncharacterized protein</fullName>
    </submittedName>
</protein>
<gene>
    <name evidence="1" type="ORF">ETB97_006918</name>
</gene>
<name>A0A8H6AGF1_PETAA</name>
<dbReference type="Proteomes" id="UP000541154">
    <property type="component" value="Unassembled WGS sequence"/>
</dbReference>